<dbReference type="InterPro" id="IPR044925">
    <property type="entry name" value="His-Me_finger_sf"/>
</dbReference>
<dbReference type="Proteomes" id="UP001228955">
    <property type="component" value="Chromosome"/>
</dbReference>
<evidence type="ECO:0000256" key="4">
    <source>
        <dbReference type="ARBA" id="ARBA00022759"/>
    </source>
</evidence>
<dbReference type="GO" id="GO:0004519">
    <property type="term" value="F:endonuclease activity"/>
    <property type="evidence" value="ECO:0007669"/>
    <property type="project" value="UniProtKB-KW"/>
</dbReference>
<dbReference type="RefSeq" id="WP_308946322.1">
    <property type="nucleotide sequence ID" value="NZ_CP133463.1"/>
</dbReference>
<dbReference type="AlphaFoldDB" id="A0AB38YRT2"/>
<dbReference type="Pfam" id="PF03527">
    <property type="entry name" value="RHS"/>
    <property type="match status" value="1"/>
</dbReference>
<accession>A0AB38YRT2</accession>
<dbReference type="GO" id="GO:0031640">
    <property type="term" value="P:killing of cells of another organism"/>
    <property type="evidence" value="ECO:0007669"/>
    <property type="project" value="UniProtKB-KW"/>
</dbReference>
<evidence type="ECO:0000256" key="7">
    <source>
        <dbReference type="ARBA" id="ARBA00023048"/>
    </source>
</evidence>
<sequence>MANRSPYETSEPDLGHERYACTRFRLSKPYQRRRETRQQTHYFHCEQIGIPREMTDKDGNLLWFGNYTGWGRLKEETKVTDSAYQPFRLQNQYCDRETGLHYNFFRYYEPDAGRFVNQDPIGLEGGDNIYLFSPNIQSWIDPLGLLSWNTARKQFWKAEAKKERDRIAKEKAKNPGSSPKCKYSGRNLKRMEKGQAPRIKVRIRTRRGIEERNVSLELHHTYLPQRLGSNKAHEAWNLSIATPWAHAAMDPFRHTGSVLLKILKGTSTW</sequence>
<keyword evidence="7" id="KW-0078">Bacteriocin</keyword>
<comment type="similarity">
    <text evidence="1">Belongs to the colicin/pyosin nuclease family.</text>
</comment>
<dbReference type="EMBL" id="CP133463">
    <property type="protein sequence ID" value="WMS20737.1"/>
    <property type="molecule type" value="Genomic_DNA"/>
</dbReference>
<evidence type="ECO:0000256" key="6">
    <source>
        <dbReference type="ARBA" id="ARBA00023022"/>
    </source>
</evidence>
<dbReference type="InterPro" id="IPR037146">
    <property type="entry name" value="Colicin/pyocin_DNase_dom_sf"/>
</dbReference>
<keyword evidence="2" id="KW-0929">Antimicrobial</keyword>
<evidence type="ECO:0000313" key="9">
    <source>
        <dbReference type="EMBL" id="WMS20737.1"/>
    </source>
</evidence>
<evidence type="ECO:0000259" key="8">
    <source>
        <dbReference type="Pfam" id="PF03527"/>
    </source>
</evidence>
<dbReference type="GO" id="GO:0042742">
    <property type="term" value="P:defense response to bacterium"/>
    <property type="evidence" value="ECO:0007669"/>
    <property type="project" value="UniProtKB-KW"/>
</dbReference>
<dbReference type="PRINTS" id="PR00394">
    <property type="entry name" value="RHSPROTEIN"/>
</dbReference>
<dbReference type="InterPro" id="IPR022385">
    <property type="entry name" value="Rhs_assc_core"/>
</dbReference>
<dbReference type="PANTHER" id="PTHR32305">
    <property type="match status" value="1"/>
</dbReference>
<dbReference type="Gene3D" id="3.90.540.10">
    <property type="entry name" value="Colicin/pyocin, DNase domain"/>
    <property type="match status" value="1"/>
</dbReference>
<dbReference type="GO" id="GO:0016787">
    <property type="term" value="F:hydrolase activity"/>
    <property type="evidence" value="ECO:0007669"/>
    <property type="project" value="UniProtKB-KW"/>
</dbReference>
<reference evidence="9" key="1">
    <citation type="submission" date="2023-08" db="EMBL/GenBank/DDBJ databases">
        <title>Veillonella_parvula_DSM 2007_complete_genome_hifiasm_Zymo_Research_D6332.</title>
        <authorList>
            <person name="Damerum A."/>
        </authorList>
    </citation>
    <scope>NUCLEOTIDE SEQUENCE</scope>
    <source>
        <strain evidence="9">DSM 2007</strain>
    </source>
</reference>
<dbReference type="SUPFAM" id="SSF54060">
    <property type="entry name" value="His-Me finger endonucleases"/>
    <property type="match status" value="1"/>
</dbReference>
<protein>
    <submittedName>
        <fullName evidence="9">RHS repeat-associated core domain-containing protein</fullName>
    </submittedName>
</protein>
<organism evidence="9 10">
    <name type="scientific">Veillonella parvula</name>
    <name type="common">Staphylococcus parvulus</name>
    <dbReference type="NCBI Taxonomy" id="29466"/>
    <lineage>
        <taxon>Bacteria</taxon>
        <taxon>Bacillati</taxon>
        <taxon>Bacillota</taxon>
        <taxon>Negativicutes</taxon>
        <taxon>Veillonellales</taxon>
        <taxon>Veillonellaceae</taxon>
        <taxon>Veillonella</taxon>
    </lineage>
</organism>
<evidence type="ECO:0000256" key="2">
    <source>
        <dbReference type="ARBA" id="ARBA00022529"/>
    </source>
</evidence>
<keyword evidence="6" id="KW-0044">Antibiotic</keyword>
<gene>
    <name evidence="9" type="ORF">RDV51_08795</name>
</gene>
<name>A0AB38YRT2_VEIPA</name>
<evidence type="ECO:0000256" key="3">
    <source>
        <dbReference type="ARBA" id="ARBA00022722"/>
    </source>
</evidence>
<dbReference type="Gene3D" id="2.180.10.10">
    <property type="entry name" value="RHS repeat-associated core"/>
    <property type="match status" value="1"/>
</dbReference>
<dbReference type="InterPro" id="IPR001826">
    <property type="entry name" value="RHS"/>
</dbReference>
<keyword evidence="4" id="KW-0255">Endonuclease</keyword>
<evidence type="ECO:0000256" key="5">
    <source>
        <dbReference type="ARBA" id="ARBA00022801"/>
    </source>
</evidence>
<keyword evidence="5" id="KW-0378">Hydrolase</keyword>
<evidence type="ECO:0000256" key="1">
    <source>
        <dbReference type="ARBA" id="ARBA00006811"/>
    </source>
</evidence>
<evidence type="ECO:0000313" key="10">
    <source>
        <dbReference type="Proteomes" id="UP001228955"/>
    </source>
</evidence>
<feature type="domain" description="RHS protein conserved region" evidence="8">
    <location>
        <begin position="41"/>
        <end position="76"/>
    </location>
</feature>
<dbReference type="InterPro" id="IPR050708">
    <property type="entry name" value="T6SS_VgrG/RHS"/>
</dbReference>
<keyword evidence="3" id="KW-0540">Nuclease</keyword>
<proteinExistence type="inferred from homology"/>
<dbReference type="NCBIfam" id="TIGR03696">
    <property type="entry name" value="Rhs_assc_core"/>
    <property type="match status" value="1"/>
</dbReference>
<dbReference type="PANTHER" id="PTHR32305:SF15">
    <property type="entry name" value="PROTEIN RHSA-RELATED"/>
    <property type="match status" value="1"/>
</dbReference>